<reference evidence="2" key="1">
    <citation type="submission" date="2022-12" db="EMBL/GenBank/DDBJ databases">
        <title>Reference genome sequencing for broad-spectrum identification of bacterial and archaeal isolates by mass spectrometry.</title>
        <authorList>
            <person name="Sekiguchi Y."/>
            <person name="Tourlousse D.M."/>
        </authorList>
    </citation>
    <scope>NUCLEOTIDE SEQUENCE</scope>
    <source>
        <strain evidence="2">10succ1</strain>
    </source>
</reference>
<gene>
    <name evidence="2" type="ORF">PM10SUCC1_33750</name>
</gene>
<dbReference type="EMBL" id="BSDY01000026">
    <property type="protein sequence ID" value="GLI57861.1"/>
    <property type="molecule type" value="Genomic_DNA"/>
</dbReference>
<protein>
    <submittedName>
        <fullName evidence="2">Uncharacterized protein</fullName>
    </submittedName>
</protein>
<feature type="signal peptide" evidence="1">
    <location>
        <begin position="1"/>
        <end position="19"/>
    </location>
</feature>
<comment type="caution">
    <text evidence="2">The sequence shown here is derived from an EMBL/GenBank/DDBJ whole genome shotgun (WGS) entry which is preliminary data.</text>
</comment>
<keyword evidence="3" id="KW-1185">Reference proteome</keyword>
<proteinExistence type="predicted"/>
<evidence type="ECO:0000313" key="3">
    <source>
        <dbReference type="Proteomes" id="UP001144471"/>
    </source>
</evidence>
<evidence type="ECO:0000256" key="1">
    <source>
        <dbReference type="SAM" id="SignalP"/>
    </source>
</evidence>
<accession>A0A9W6GPX9</accession>
<name>A0A9W6GPX9_9FUSO</name>
<dbReference type="RefSeq" id="WP_281837535.1">
    <property type="nucleotide sequence ID" value="NZ_BSDY01000026.1"/>
</dbReference>
<dbReference type="Proteomes" id="UP001144471">
    <property type="component" value="Unassembled WGS sequence"/>
</dbReference>
<feature type="chain" id="PRO_5040898807" evidence="1">
    <location>
        <begin position="20"/>
        <end position="203"/>
    </location>
</feature>
<keyword evidence="1" id="KW-0732">Signal</keyword>
<organism evidence="2 3">
    <name type="scientific">Propionigenium maris DSM 9537</name>
    <dbReference type="NCBI Taxonomy" id="1123000"/>
    <lineage>
        <taxon>Bacteria</taxon>
        <taxon>Fusobacteriati</taxon>
        <taxon>Fusobacteriota</taxon>
        <taxon>Fusobacteriia</taxon>
        <taxon>Fusobacteriales</taxon>
        <taxon>Fusobacteriaceae</taxon>
        <taxon>Propionigenium</taxon>
    </lineage>
</organism>
<evidence type="ECO:0000313" key="2">
    <source>
        <dbReference type="EMBL" id="GLI57861.1"/>
    </source>
</evidence>
<dbReference type="AlphaFoldDB" id="A0A9W6GPX9"/>
<sequence>MKKLLLVAALLALGATAYSLTYTDNYPEFNNAKVAGEIVGNGKWRDITDAKRNPDQINRFIKKGRGWTDKDYMLVVLTVHKPIKIEAETNFLYGEGVLGDKLEFGDVEFIVSGTKDARANFTFYGPVFDMMKAVTIEYQGNVDVKTGDGLKGTTIATTKLIDLEPNGGPHTGPDEVSIEMDMYFKLEKAGHPYGLVKAFAYYE</sequence>